<keyword evidence="7" id="KW-1185">Reference proteome</keyword>
<dbReference type="InterPro" id="IPR041490">
    <property type="entry name" value="KstR2_TetR_C"/>
</dbReference>
<dbReference type="PRINTS" id="PR00455">
    <property type="entry name" value="HTHTETR"/>
</dbReference>
<gene>
    <name evidence="6" type="ORF">V0R53_00710</name>
</gene>
<dbReference type="PANTHER" id="PTHR30055">
    <property type="entry name" value="HTH-TYPE TRANSCRIPTIONAL REGULATOR RUTR"/>
    <property type="match status" value="1"/>
</dbReference>
<reference evidence="6 7" key="1">
    <citation type="submission" date="2024-01" db="EMBL/GenBank/DDBJ databases">
        <title>Unpublished Manusciprt.</title>
        <authorList>
            <person name="Duman M."/>
            <person name="Valdes E.G."/>
            <person name="Ajmi N."/>
            <person name="Altun S."/>
            <person name="Saticioglu I.B."/>
        </authorList>
    </citation>
    <scope>NUCLEOTIDE SEQUENCE [LARGE SCALE GENOMIC DNA]</scope>
    <source>
        <strain evidence="6 7">120P</strain>
    </source>
</reference>
<dbReference type="SUPFAM" id="SSF48498">
    <property type="entry name" value="Tetracyclin repressor-like, C-terminal domain"/>
    <property type="match status" value="1"/>
</dbReference>
<evidence type="ECO:0000256" key="1">
    <source>
        <dbReference type="ARBA" id="ARBA00023015"/>
    </source>
</evidence>
<dbReference type="EMBL" id="JAZDQP010000001">
    <property type="protein sequence ID" value="MEE1864905.1"/>
    <property type="molecule type" value="Genomic_DNA"/>
</dbReference>
<dbReference type="PROSITE" id="PS50977">
    <property type="entry name" value="HTH_TETR_2"/>
    <property type="match status" value="1"/>
</dbReference>
<dbReference type="InterPro" id="IPR036271">
    <property type="entry name" value="Tet_transcr_reg_TetR-rel_C_sf"/>
</dbReference>
<comment type="caution">
    <text evidence="6">The sequence shown here is derived from an EMBL/GenBank/DDBJ whole genome shotgun (WGS) entry which is preliminary data.</text>
</comment>
<name>A0AB35WP67_9PSED</name>
<dbReference type="AlphaFoldDB" id="A0AB35WP67"/>
<evidence type="ECO:0000313" key="6">
    <source>
        <dbReference type="EMBL" id="MEE1864905.1"/>
    </source>
</evidence>
<feature type="domain" description="HTH tetR-type" evidence="5">
    <location>
        <begin position="11"/>
        <end position="71"/>
    </location>
</feature>
<proteinExistence type="predicted"/>
<dbReference type="Gene3D" id="1.10.357.10">
    <property type="entry name" value="Tetracycline Repressor, domain 2"/>
    <property type="match status" value="1"/>
</dbReference>
<dbReference type="Pfam" id="PF00440">
    <property type="entry name" value="TetR_N"/>
    <property type="match status" value="1"/>
</dbReference>
<sequence length="210" mass="23678">MPRVAQLASTPQCADFILEAARHLLAEVGYGAMSMRQLATRAGLLPGSLYHHVAGKQEVLLHVLTDMLETRDAAWRKHSRRAGTLGELRSFIGFLLKWQASHPDEMKVLAHEYRHLDLHSQRWLEQRTHSLPAHLQGLLQRGRLEGLFADIDAAFATSAILALIGSATGLHDSPEPWSHARLETHYYQMISRLLDVRPDCRPSSKKRVTE</sequence>
<dbReference type="SUPFAM" id="SSF46689">
    <property type="entry name" value="Homeodomain-like"/>
    <property type="match status" value="1"/>
</dbReference>
<dbReference type="InterPro" id="IPR001647">
    <property type="entry name" value="HTH_TetR"/>
</dbReference>
<organism evidence="6 7">
    <name type="scientific">Pseudomonas auratipiscis</name>
    <dbReference type="NCBI Taxonomy" id="3115853"/>
    <lineage>
        <taxon>Bacteria</taxon>
        <taxon>Pseudomonadati</taxon>
        <taxon>Pseudomonadota</taxon>
        <taxon>Gammaproteobacteria</taxon>
        <taxon>Pseudomonadales</taxon>
        <taxon>Pseudomonadaceae</taxon>
        <taxon>Pseudomonas</taxon>
    </lineage>
</organism>
<protein>
    <submittedName>
        <fullName evidence="6">TetR/AcrR family transcriptional regulator</fullName>
    </submittedName>
</protein>
<feature type="DNA-binding region" description="H-T-H motif" evidence="4">
    <location>
        <begin position="34"/>
        <end position="53"/>
    </location>
</feature>
<evidence type="ECO:0000256" key="4">
    <source>
        <dbReference type="PROSITE-ProRule" id="PRU00335"/>
    </source>
</evidence>
<dbReference type="Proteomes" id="UP001307839">
    <property type="component" value="Unassembled WGS sequence"/>
</dbReference>
<dbReference type="GO" id="GO:0003700">
    <property type="term" value="F:DNA-binding transcription factor activity"/>
    <property type="evidence" value="ECO:0007669"/>
    <property type="project" value="TreeGrafter"/>
</dbReference>
<evidence type="ECO:0000256" key="3">
    <source>
        <dbReference type="ARBA" id="ARBA00023163"/>
    </source>
</evidence>
<dbReference type="PANTHER" id="PTHR30055:SF234">
    <property type="entry name" value="HTH-TYPE TRANSCRIPTIONAL REGULATOR BETI"/>
    <property type="match status" value="1"/>
</dbReference>
<evidence type="ECO:0000313" key="7">
    <source>
        <dbReference type="Proteomes" id="UP001307839"/>
    </source>
</evidence>
<evidence type="ECO:0000256" key="2">
    <source>
        <dbReference type="ARBA" id="ARBA00023125"/>
    </source>
</evidence>
<dbReference type="GO" id="GO:0000976">
    <property type="term" value="F:transcription cis-regulatory region binding"/>
    <property type="evidence" value="ECO:0007669"/>
    <property type="project" value="TreeGrafter"/>
</dbReference>
<evidence type="ECO:0000259" key="5">
    <source>
        <dbReference type="PROSITE" id="PS50977"/>
    </source>
</evidence>
<dbReference type="InterPro" id="IPR009057">
    <property type="entry name" value="Homeodomain-like_sf"/>
</dbReference>
<dbReference type="Pfam" id="PF17932">
    <property type="entry name" value="TetR_C_24"/>
    <property type="match status" value="1"/>
</dbReference>
<accession>A0AB35WP67</accession>
<keyword evidence="3" id="KW-0804">Transcription</keyword>
<dbReference type="InterPro" id="IPR050109">
    <property type="entry name" value="HTH-type_TetR-like_transc_reg"/>
</dbReference>
<keyword evidence="2 4" id="KW-0238">DNA-binding</keyword>
<keyword evidence="1" id="KW-0805">Transcription regulation</keyword>
<dbReference type="RefSeq" id="WP_330078542.1">
    <property type="nucleotide sequence ID" value="NZ_JAZDCU010000001.1"/>
</dbReference>